<comment type="similarity">
    <text evidence="2">Belongs to the RBR family. Ariadne subfamily.</text>
</comment>
<keyword evidence="3" id="KW-0479">Metal-binding</keyword>
<keyword evidence="10" id="KW-1185">Reference proteome</keyword>
<accession>A0ABS8VH65</accession>
<dbReference type="Gene3D" id="3.30.40.10">
    <property type="entry name" value="Zinc/RING finger domain, C3HC4 (zinc finger)"/>
    <property type="match status" value="1"/>
</dbReference>
<feature type="compositionally biased region" description="Acidic residues" evidence="7">
    <location>
        <begin position="33"/>
        <end position="56"/>
    </location>
</feature>
<dbReference type="EMBL" id="JACEIK010004878">
    <property type="protein sequence ID" value="MCD9646648.1"/>
    <property type="molecule type" value="Genomic_DNA"/>
</dbReference>
<gene>
    <name evidence="9" type="ORF">HAX54_036659</name>
</gene>
<feature type="region of interest" description="Disordered" evidence="7">
    <location>
        <begin position="33"/>
        <end position="66"/>
    </location>
</feature>
<protein>
    <recommendedName>
        <fullName evidence="8">RING-type domain-containing protein</fullName>
    </recommendedName>
</protein>
<reference evidence="9 10" key="1">
    <citation type="journal article" date="2021" name="BMC Genomics">
        <title>Datura genome reveals duplications of psychoactive alkaloid biosynthetic genes and high mutation rate following tissue culture.</title>
        <authorList>
            <person name="Rajewski A."/>
            <person name="Carter-House D."/>
            <person name="Stajich J."/>
            <person name="Litt A."/>
        </authorList>
    </citation>
    <scope>NUCLEOTIDE SEQUENCE [LARGE SCALE GENOMIC DNA]</scope>
    <source>
        <strain evidence="9">AR-01</strain>
    </source>
</reference>
<feature type="domain" description="RING-type" evidence="8">
    <location>
        <begin position="162"/>
        <end position="205"/>
    </location>
</feature>
<dbReference type="CDD" id="cd22584">
    <property type="entry name" value="Rcat_RBR_unk"/>
    <property type="match status" value="1"/>
</dbReference>
<dbReference type="InterPro" id="IPR031127">
    <property type="entry name" value="E3_UB_ligase_RBR"/>
</dbReference>
<dbReference type="InterPro" id="IPR018957">
    <property type="entry name" value="Znf_C3HC4_RING-type"/>
</dbReference>
<keyword evidence="5" id="KW-0862">Zinc</keyword>
<evidence type="ECO:0000256" key="1">
    <source>
        <dbReference type="ARBA" id="ARBA00003976"/>
    </source>
</evidence>
<dbReference type="SUPFAM" id="SSF57850">
    <property type="entry name" value="RING/U-box"/>
    <property type="match status" value="2"/>
</dbReference>
<evidence type="ECO:0000256" key="2">
    <source>
        <dbReference type="ARBA" id="ARBA00005884"/>
    </source>
</evidence>
<dbReference type="Proteomes" id="UP000823775">
    <property type="component" value="Unassembled WGS sequence"/>
</dbReference>
<dbReference type="PROSITE" id="PS50089">
    <property type="entry name" value="ZF_RING_2"/>
    <property type="match status" value="1"/>
</dbReference>
<dbReference type="Gene3D" id="1.20.120.1750">
    <property type="match status" value="1"/>
</dbReference>
<dbReference type="Pfam" id="PF00097">
    <property type="entry name" value="zf-C3HC4"/>
    <property type="match status" value="1"/>
</dbReference>
<evidence type="ECO:0000256" key="4">
    <source>
        <dbReference type="ARBA" id="ARBA00022771"/>
    </source>
</evidence>
<organism evidence="9 10">
    <name type="scientific">Datura stramonium</name>
    <name type="common">Jimsonweed</name>
    <name type="synonym">Common thornapple</name>
    <dbReference type="NCBI Taxonomy" id="4076"/>
    <lineage>
        <taxon>Eukaryota</taxon>
        <taxon>Viridiplantae</taxon>
        <taxon>Streptophyta</taxon>
        <taxon>Embryophyta</taxon>
        <taxon>Tracheophyta</taxon>
        <taxon>Spermatophyta</taxon>
        <taxon>Magnoliopsida</taxon>
        <taxon>eudicotyledons</taxon>
        <taxon>Gunneridae</taxon>
        <taxon>Pentapetalae</taxon>
        <taxon>asterids</taxon>
        <taxon>lamiids</taxon>
        <taxon>Solanales</taxon>
        <taxon>Solanaceae</taxon>
        <taxon>Solanoideae</taxon>
        <taxon>Datureae</taxon>
        <taxon>Datura</taxon>
    </lineage>
</organism>
<comment type="function">
    <text evidence="1">Might act as an E3 ubiquitin-protein ligase, or as part of E3 complex, which accepts ubiquitin from specific E2 ubiquitin-conjugating enzymes and then transfers it to substrates.</text>
</comment>
<evidence type="ECO:0000256" key="3">
    <source>
        <dbReference type="ARBA" id="ARBA00022723"/>
    </source>
</evidence>
<proteinExistence type="inferred from homology"/>
<dbReference type="InterPro" id="IPR001841">
    <property type="entry name" value="Znf_RING"/>
</dbReference>
<dbReference type="InterPro" id="IPR013083">
    <property type="entry name" value="Znf_RING/FYVE/PHD"/>
</dbReference>
<sequence length="376" mass="42965">MEGQVVHGDGLLVNIANEVKLEEDEEDFCSCCEDEEELEDREETTSDEEEDEVTEDNNEKESARESCEVDLDEHSIKLFFKDYLALMDGLLEAVKSKMRKVYAFTDSEILYQQRILDHANDLEAFVLKLVPNTGLAKALDLAKVAIGVVSSHVEGDESTENCPICCEDRLLMMMTTLKCTHKFCSHCMKTYVAEKSNLVKSPLVKALEEANALNSGQAFTARIQIEVHVCGLVPWHSSMTCEDYQNLPLEERDAGDITLHRLAQNKRWRRCSQCRRMIELTHGCYHMTCWDGQQTCQCAFWDEDYTQDLATQPTQQFEQWAWDSFESLPMMMDAYSDEERSQLALIQRFLAGGFSLTDHRAYQSPPLPGQTLMSMP</sequence>
<dbReference type="InterPro" id="IPR017907">
    <property type="entry name" value="Znf_RING_CS"/>
</dbReference>
<evidence type="ECO:0000256" key="6">
    <source>
        <dbReference type="PROSITE-ProRule" id="PRU00175"/>
    </source>
</evidence>
<comment type="caution">
    <text evidence="9">The sequence shown here is derived from an EMBL/GenBank/DDBJ whole genome shotgun (WGS) entry which is preliminary data.</text>
</comment>
<evidence type="ECO:0000256" key="7">
    <source>
        <dbReference type="SAM" id="MobiDB-lite"/>
    </source>
</evidence>
<evidence type="ECO:0000256" key="5">
    <source>
        <dbReference type="ARBA" id="ARBA00022833"/>
    </source>
</evidence>
<keyword evidence="4 6" id="KW-0863">Zinc-finger</keyword>
<feature type="compositionally biased region" description="Basic and acidic residues" evidence="7">
    <location>
        <begin position="57"/>
        <end position="66"/>
    </location>
</feature>
<dbReference type="PROSITE" id="PS00518">
    <property type="entry name" value="ZF_RING_1"/>
    <property type="match status" value="1"/>
</dbReference>
<dbReference type="PANTHER" id="PTHR11685">
    <property type="entry name" value="RBR FAMILY RING FINGER AND IBR DOMAIN-CONTAINING"/>
    <property type="match status" value="1"/>
</dbReference>
<evidence type="ECO:0000313" key="9">
    <source>
        <dbReference type="EMBL" id="MCD9646648.1"/>
    </source>
</evidence>
<name>A0ABS8VH65_DATST</name>
<evidence type="ECO:0000313" key="10">
    <source>
        <dbReference type="Proteomes" id="UP000823775"/>
    </source>
</evidence>
<evidence type="ECO:0000259" key="8">
    <source>
        <dbReference type="PROSITE" id="PS50089"/>
    </source>
</evidence>